<protein>
    <submittedName>
        <fullName evidence="2">D-alanyl-D-alanine carboxypeptidase</fullName>
        <ecNumber evidence="2">3.4.16.4</ecNumber>
    </submittedName>
</protein>
<organism evidence="2">
    <name type="scientific">uncultured Gemmatimonadota bacterium</name>
    <dbReference type="NCBI Taxonomy" id="203437"/>
    <lineage>
        <taxon>Bacteria</taxon>
        <taxon>Pseudomonadati</taxon>
        <taxon>Gemmatimonadota</taxon>
        <taxon>environmental samples</taxon>
    </lineage>
</organism>
<accession>A0A6J4KMK7</accession>
<dbReference type="InterPro" id="IPR001466">
    <property type="entry name" value="Beta-lactam-related"/>
</dbReference>
<feature type="domain" description="Beta-lactamase-related" evidence="1">
    <location>
        <begin position="87"/>
        <end position="400"/>
    </location>
</feature>
<keyword evidence="2" id="KW-0645">Protease</keyword>
<dbReference type="EC" id="3.4.16.4" evidence="2"/>
<sequence>MALNDDTQPHTIPATAPAAIRRRRSAIGRLVPSRARRGSTGCVSRPIIPPAATAMKTTILAFASLLALAPALHAQRPDAARLTASVDSFVQANVLARGVTGVSIVIARGDEAPIVRSYGFADAGAQRRVDASTAYRIGSMSKQFTAALVLKLVDQRKLSLSDTIGRYIAGLKPEWNGVTIEQILNHTAGLPRDWRVPARVGEDMPRDSLIAMSARSPAPTPPAGTRFGYSNTGYMLLAALVEKLHGKSYGAVLRDEIARPLGLSTIGWCGDMEAAGRVAKPYHRTPADTLAPVPYIHPSQMLAGGICSNAADIAKWNRALHGGKVLSAASYAAMTTPRGTAARAHVPYGLGLYVRPTPGGGTVIVHDGSTPGYVGENVWYPAESLSVTMLTNTTGRLGADLNLTEEIGRIALGRAPVPAAP</sequence>
<name>A0A6J4KMK7_9BACT</name>
<dbReference type="AlphaFoldDB" id="A0A6J4KMK7"/>
<dbReference type="Pfam" id="PF00144">
    <property type="entry name" value="Beta-lactamase"/>
    <property type="match status" value="1"/>
</dbReference>
<keyword evidence="2" id="KW-0121">Carboxypeptidase</keyword>
<gene>
    <name evidence="2" type="ORF">AVDCRST_MAG89-995</name>
</gene>
<keyword evidence="2" id="KW-0378">Hydrolase</keyword>
<dbReference type="PANTHER" id="PTHR46825">
    <property type="entry name" value="D-ALANYL-D-ALANINE-CARBOXYPEPTIDASE/ENDOPEPTIDASE AMPH"/>
    <property type="match status" value="1"/>
</dbReference>
<dbReference type="SUPFAM" id="SSF56601">
    <property type="entry name" value="beta-lactamase/transpeptidase-like"/>
    <property type="match status" value="1"/>
</dbReference>
<reference evidence="2" key="1">
    <citation type="submission" date="2020-02" db="EMBL/GenBank/DDBJ databases">
        <authorList>
            <person name="Meier V. D."/>
        </authorList>
    </citation>
    <scope>NUCLEOTIDE SEQUENCE</scope>
    <source>
        <strain evidence="2">AVDCRST_MAG89</strain>
    </source>
</reference>
<dbReference type="PANTHER" id="PTHR46825:SF9">
    <property type="entry name" value="BETA-LACTAMASE-RELATED DOMAIN-CONTAINING PROTEIN"/>
    <property type="match status" value="1"/>
</dbReference>
<dbReference type="EMBL" id="CADCTV010000219">
    <property type="protein sequence ID" value="CAA9309064.1"/>
    <property type="molecule type" value="Genomic_DNA"/>
</dbReference>
<evidence type="ECO:0000259" key="1">
    <source>
        <dbReference type="Pfam" id="PF00144"/>
    </source>
</evidence>
<dbReference type="InterPro" id="IPR012338">
    <property type="entry name" value="Beta-lactam/transpept-like"/>
</dbReference>
<evidence type="ECO:0000313" key="2">
    <source>
        <dbReference type="EMBL" id="CAA9309064.1"/>
    </source>
</evidence>
<dbReference type="InterPro" id="IPR050491">
    <property type="entry name" value="AmpC-like"/>
</dbReference>
<dbReference type="Gene3D" id="3.40.710.10">
    <property type="entry name" value="DD-peptidase/beta-lactamase superfamily"/>
    <property type="match status" value="1"/>
</dbReference>
<dbReference type="GO" id="GO:0009002">
    <property type="term" value="F:serine-type D-Ala-D-Ala carboxypeptidase activity"/>
    <property type="evidence" value="ECO:0007669"/>
    <property type="project" value="UniProtKB-EC"/>
</dbReference>
<proteinExistence type="predicted"/>